<dbReference type="Proteomes" id="UP000546536">
    <property type="component" value="Unassembled WGS sequence"/>
</dbReference>
<comment type="caution">
    <text evidence="2">The sequence shown here is derived from an EMBL/GenBank/DDBJ whole genome shotgun (WGS) entry which is preliminary data.</text>
</comment>
<proteinExistence type="predicted"/>
<reference evidence="4 5" key="1">
    <citation type="submission" date="2020-04" db="EMBL/GenBank/DDBJ databases">
        <title>Acinetobacter Taxon 24.</title>
        <authorList>
            <person name="Nemec A."/>
            <person name="Radolfova-Krizova L."/>
            <person name="Higgins P.G."/>
            <person name="Spanelova P."/>
        </authorList>
    </citation>
    <scope>NUCLEOTIDE SEQUENCE [LARGE SCALE GENOMIC DNA]</scope>
    <source>
        <strain evidence="3 5">ANC 4279</strain>
        <strain evidence="2 4">ANC 4280</strain>
    </source>
</reference>
<evidence type="ECO:0000313" key="2">
    <source>
        <dbReference type="EMBL" id="NNH39810.1"/>
    </source>
</evidence>
<name>A0A8E4FCZ1_9GAMM</name>
<dbReference type="EMBL" id="JABERG010000033">
    <property type="protein sequence ID" value="NNH89135.1"/>
    <property type="molecule type" value="Genomic_DNA"/>
</dbReference>
<sequence length="122" mass="13432">MGALAGRKGEIIQIDGKIVVTSGSDLTGKILPHDTNEQAFLFASGQVTKWQDISVPSDMNQSQLEAFLLEEAKRLGLSTEQPFVFRLQGHYPELHWHVVTGKKPHPITEQTGSHTTSAKNIL</sequence>
<evidence type="ECO:0000256" key="1">
    <source>
        <dbReference type="SAM" id="MobiDB-lite"/>
    </source>
</evidence>
<dbReference type="RefSeq" id="WP_126036516.1">
    <property type="nucleotide sequence ID" value="NZ_JABERG010000033.1"/>
</dbReference>
<dbReference type="SUPFAM" id="SSF117856">
    <property type="entry name" value="AF0104/ALDC/Ptd012-like"/>
    <property type="match status" value="1"/>
</dbReference>
<organism evidence="2 4">
    <name type="scientific">Acinetobacter terrae</name>
    <dbReference type="NCBI Taxonomy" id="2731247"/>
    <lineage>
        <taxon>Bacteria</taxon>
        <taxon>Pseudomonadati</taxon>
        <taxon>Pseudomonadota</taxon>
        <taxon>Gammaproteobacteria</taxon>
        <taxon>Moraxellales</taxon>
        <taxon>Moraxellaceae</taxon>
        <taxon>Acinetobacter</taxon>
        <taxon>Acinetobacter Taxon 24</taxon>
    </lineage>
</organism>
<accession>A0A8E4FCZ1</accession>
<dbReference type="AlphaFoldDB" id="A0A8E4FCZ1"/>
<feature type="compositionally biased region" description="Polar residues" evidence="1">
    <location>
        <begin position="108"/>
        <end position="122"/>
    </location>
</feature>
<dbReference type="Proteomes" id="UP000532147">
    <property type="component" value="Unassembled WGS sequence"/>
</dbReference>
<gene>
    <name evidence="2" type="ORF">HLH11_14460</name>
    <name evidence="3" type="ORF">HLH13_15820</name>
</gene>
<evidence type="ECO:0000313" key="4">
    <source>
        <dbReference type="Proteomes" id="UP000532147"/>
    </source>
</evidence>
<evidence type="ECO:0000313" key="5">
    <source>
        <dbReference type="Proteomes" id="UP000546536"/>
    </source>
</evidence>
<evidence type="ECO:0000313" key="3">
    <source>
        <dbReference type="EMBL" id="NNH89135.1"/>
    </source>
</evidence>
<protein>
    <submittedName>
        <fullName evidence="2">Uncharacterized protein</fullName>
    </submittedName>
</protein>
<dbReference type="EMBL" id="JABERH010000034">
    <property type="protein sequence ID" value="NNH39810.1"/>
    <property type="molecule type" value="Genomic_DNA"/>
</dbReference>
<feature type="region of interest" description="Disordered" evidence="1">
    <location>
        <begin position="103"/>
        <end position="122"/>
    </location>
</feature>
<keyword evidence="5" id="KW-1185">Reference proteome</keyword>